<protein>
    <recommendedName>
        <fullName evidence="4">HTH araC/xylS-type domain-containing protein</fullName>
    </recommendedName>
</protein>
<accession>A0ABQ3SYE4</accession>
<dbReference type="Pfam" id="PF12833">
    <property type="entry name" value="HTH_18"/>
    <property type="match status" value="1"/>
</dbReference>
<feature type="domain" description="HTH araC/xylS-type" evidence="4">
    <location>
        <begin position="217"/>
        <end position="318"/>
    </location>
</feature>
<dbReference type="InterPro" id="IPR009057">
    <property type="entry name" value="Homeodomain-like_sf"/>
</dbReference>
<dbReference type="PANTHER" id="PTHR46796">
    <property type="entry name" value="HTH-TYPE TRANSCRIPTIONAL ACTIVATOR RHAS-RELATED"/>
    <property type="match status" value="1"/>
</dbReference>
<dbReference type="InterPro" id="IPR035418">
    <property type="entry name" value="AraC-bd_2"/>
</dbReference>
<dbReference type="Pfam" id="PF14525">
    <property type="entry name" value="AraC_binding_2"/>
    <property type="match status" value="1"/>
</dbReference>
<dbReference type="SMART" id="SM00342">
    <property type="entry name" value="HTH_ARAC"/>
    <property type="match status" value="1"/>
</dbReference>
<keyword evidence="2" id="KW-0238">DNA-binding</keyword>
<evidence type="ECO:0000259" key="4">
    <source>
        <dbReference type="PROSITE" id="PS01124"/>
    </source>
</evidence>
<gene>
    <name evidence="5" type="ORF">Snoj_70760</name>
</gene>
<keyword evidence="3" id="KW-0804">Transcription</keyword>
<dbReference type="InterPro" id="IPR050204">
    <property type="entry name" value="AraC_XylS_family_regulators"/>
</dbReference>
<proteinExistence type="predicted"/>
<reference evidence="6" key="1">
    <citation type="submission" date="2023-07" db="EMBL/GenBank/DDBJ databases">
        <title>Whole genome shotgun sequence of Streptomyces nojiriensis NBRC 13794.</title>
        <authorList>
            <person name="Komaki H."/>
            <person name="Tamura T."/>
        </authorList>
    </citation>
    <scope>NUCLEOTIDE SEQUENCE [LARGE SCALE GENOMIC DNA]</scope>
    <source>
        <strain evidence="6">NBRC 13794</strain>
    </source>
</reference>
<name>A0ABQ3SYE4_9ACTN</name>
<dbReference type="InterPro" id="IPR018060">
    <property type="entry name" value="HTH_AraC"/>
</dbReference>
<sequence length="344" mass="37275">MWTKLSAGAVPTVERFDWFTDVISSSLMPTALRSERSADFQAEAAVLDLGAVQVSSFEYSHVRSRRTPALIRRADPEQYQLSLLTRGRMWMSQCGSDAELAPGDMILWDTSHPFEADCRPGDGTLRALVVQLPKTVLPLRAGRIDPLLGRRVGAESGLGAILAGFIASLGRHGSDCGPQELRHLGTAAIELTAACLAERLDAYGELPAEVRARALRERIDTFIEDGLGDPALTPGLIAAAHGISVRALHVLFREGPESVAAVVRRRRLERCRTDLARPELAGRPVHEIGARWCFTNAAAFSRAFRDAYAISPTEFRRTAARAARLGRTTGPCGPAGLTGSRRTA</sequence>
<dbReference type="Gene3D" id="1.10.10.60">
    <property type="entry name" value="Homeodomain-like"/>
    <property type="match status" value="1"/>
</dbReference>
<keyword evidence="6" id="KW-1185">Reference proteome</keyword>
<dbReference type="Proteomes" id="UP000613974">
    <property type="component" value="Unassembled WGS sequence"/>
</dbReference>
<evidence type="ECO:0000256" key="2">
    <source>
        <dbReference type="ARBA" id="ARBA00023125"/>
    </source>
</evidence>
<keyword evidence="1" id="KW-0805">Transcription regulation</keyword>
<dbReference type="GeneID" id="95591403"/>
<evidence type="ECO:0000313" key="5">
    <source>
        <dbReference type="EMBL" id="GHI73158.1"/>
    </source>
</evidence>
<dbReference type="SUPFAM" id="SSF46689">
    <property type="entry name" value="Homeodomain-like"/>
    <property type="match status" value="1"/>
</dbReference>
<organism evidence="5 6">
    <name type="scientific">Streptomyces nojiriensis</name>
    <dbReference type="NCBI Taxonomy" id="66374"/>
    <lineage>
        <taxon>Bacteria</taxon>
        <taxon>Bacillati</taxon>
        <taxon>Actinomycetota</taxon>
        <taxon>Actinomycetes</taxon>
        <taxon>Kitasatosporales</taxon>
        <taxon>Streptomycetaceae</taxon>
        <taxon>Streptomyces</taxon>
    </lineage>
</organism>
<dbReference type="PROSITE" id="PS01124">
    <property type="entry name" value="HTH_ARAC_FAMILY_2"/>
    <property type="match status" value="1"/>
</dbReference>
<comment type="caution">
    <text evidence="5">The sequence shown here is derived from an EMBL/GenBank/DDBJ whole genome shotgun (WGS) entry which is preliminary data.</text>
</comment>
<dbReference type="PANTHER" id="PTHR46796:SF6">
    <property type="entry name" value="ARAC SUBFAMILY"/>
    <property type="match status" value="1"/>
</dbReference>
<evidence type="ECO:0000256" key="3">
    <source>
        <dbReference type="ARBA" id="ARBA00023163"/>
    </source>
</evidence>
<evidence type="ECO:0000313" key="6">
    <source>
        <dbReference type="Proteomes" id="UP000613974"/>
    </source>
</evidence>
<dbReference type="EMBL" id="BNEC01000005">
    <property type="protein sequence ID" value="GHI73158.1"/>
    <property type="molecule type" value="Genomic_DNA"/>
</dbReference>
<dbReference type="RefSeq" id="WP_189738266.1">
    <property type="nucleotide sequence ID" value="NZ_BMRL01000006.1"/>
</dbReference>
<evidence type="ECO:0000256" key="1">
    <source>
        <dbReference type="ARBA" id="ARBA00023015"/>
    </source>
</evidence>